<reference evidence="6 7" key="1">
    <citation type="submission" date="2018-10" db="EMBL/GenBank/DDBJ databases">
        <title>Xanthobacter tagetidis genome sequencing and assembly.</title>
        <authorList>
            <person name="Maclea K.S."/>
            <person name="Goen A.E."/>
            <person name="Fatima S.A."/>
        </authorList>
    </citation>
    <scope>NUCLEOTIDE SEQUENCE [LARGE SCALE GENOMIC DNA]</scope>
    <source>
        <strain evidence="6 7">ATCC 700314</strain>
    </source>
</reference>
<keyword evidence="7" id="KW-1185">Reference proteome</keyword>
<dbReference type="Pfam" id="PF00884">
    <property type="entry name" value="Sulfatase"/>
    <property type="match status" value="1"/>
</dbReference>
<evidence type="ECO:0000256" key="4">
    <source>
        <dbReference type="ARBA" id="ARBA00022837"/>
    </source>
</evidence>
<dbReference type="EMBL" id="RCTF01000009">
    <property type="protein sequence ID" value="RLP78182.1"/>
    <property type="molecule type" value="Genomic_DNA"/>
</dbReference>
<dbReference type="GO" id="GO:0016787">
    <property type="term" value="F:hydrolase activity"/>
    <property type="evidence" value="ECO:0007669"/>
    <property type="project" value="UniProtKB-KW"/>
</dbReference>
<dbReference type="InterPro" id="IPR000917">
    <property type="entry name" value="Sulfatase_N"/>
</dbReference>
<feature type="domain" description="Sulfatase N-terminal" evidence="5">
    <location>
        <begin position="8"/>
        <end position="424"/>
    </location>
</feature>
<dbReference type="OrthoDB" id="9803751at2"/>
<dbReference type="Proteomes" id="UP000269692">
    <property type="component" value="Unassembled WGS sequence"/>
</dbReference>
<gene>
    <name evidence="6" type="ORF">D9R14_12410</name>
</gene>
<dbReference type="InterPro" id="IPR050738">
    <property type="entry name" value="Sulfatase"/>
</dbReference>
<sequence>MTDRKTRPNVLFIVLDDVGFSDLGCYGSEIPTPHIDRIAAEGLLYNNFHVTAMCSPTRACLLTGRNAHSVGVGIIAEWANGEPGYDGRIYPSAGTLPEVLRLSGYNTMAVGKWHLAGTEEYGASGPFNNWPLGKGFNRWYGFHGALADQYYPELYVDNHPIHLNPPEGYHLTEDLVDRSIAMIRDHHTSAPDRPFMLYLALGACHWPHQAPARFIDAFKGRYDHGWDEVRRDRLARQIERGIVPPDTELAPRNDDVAAWDDVQKDDAVVRLSTRLQEAYAGFMTHTDQHIGRLLDYLERLELLDDTIVVLLSDNGASPEGGATGAINLRKHMVYELDEPARALAHIDKIGGPDAYNHYPTGWAQVSNTPLKWYKKDTHGGGVRAPLLVRWPKGIAADGVGAKGMRGQFHHVIDVAPTIYELLGIDPPGTLAGIEQQPLHGVSMAYSFAAAEAPTTRETQYFELLGDRAVWHQGWKAVTRHTKGTPTESDRWELYHLDADFSEARDLAAEQPERLDSLTRLWLREAERYSVLPLDDREWERAAERIRDQARDRYDYFPDMARIDRLMAPDVTGRSFAIEATFEKTAPALNGVILAWGSGFGGLVLYAQDGEFVVEYVFSQDERVRVAIKDDARTGRGRILACFDRTGDGGLDLTLSGDGLGTARGTSLKAWPTHGMTAGLSCGRDAGHPVSTAYKAPFAITGGELIRASLTIVSETARDRRGALTAFSED</sequence>
<dbReference type="RefSeq" id="WP_121623648.1">
    <property type="nucleotide sequence ID" value="NZ_JACIIW010000009.1"/>
</dbReference>
<dbReference type="Gene3D" id="3.30.1120.10">
    <property type="match status" value="1"/>
</dbReference>
<evidence type="ECO:0000313" key="6">
    <source>
        <dbReference type="EMBL" id="RLP78182.1"/>
    </source>
</evidence>
<dbReference type="GO" id="GO:0046872">
    <property type="term" value="F:metal ion binding"/>
    <property type="evidence" value="ECO:0007669"/>
    <property type="project" value="UniProtKB-KW"/>
</dbReference>
<evidence type="ECO:0000256" key="3">
    <source>
        <dbReference type="ARBA" id="ARBA00022801"/>
    </source>
</evidence>
<evidence type="ECO:0000313" key="7">
    <source>
        <dbReference type="Proteomes" id="UP000269692"/>
    </source>
</evidence>
<dbReference type="SUPFAM" id="SSF53649">
    <property type="entry name" value="Alkaline phosphatase-like"/>
    <property type="match status" value="1"/>
</dbReference>
<dbReference type="CDD" id="cd16025">
    <property type="entry name" value="PAS_like"/>
    <property type="match status" value="1"/>
</dbReference>
<keyword evidence="2" id="KW-0479">Metal-binding</keyword>
<dbReference type="Gene3D" id="3.40.720.10">
    <property type="entry name" value="Alkaline Phosphatase, subunit A"/>
    <property type="match status" value="1"/>
</dbReference>
<comment type="similarity">
    <text evidence="1">Belongs to the sulfatase family.</text>
</comment>
<dbReference type="PROSITE" id="PS00523">
    <property type="entry name" value="SULFATASE_1"/>
    <property type="match status" value="1"/>
</dbReference>
<dbReference type="AlphaFoldDB" id="A0A3L7AFK9"/>
<comment type="caution">
    <text evidence="6">The sequence shown here is derived from an EMBL/GenBank/DDBJ whole genome shotgun (WGS) entry which is preliminary data.</text>
</comment>
<dbReference type="PROSITE" id="PS00149">
    <property type="entry name" value="SULFATASE_2"/>
    <property type="match status" value="1"/>
</dbReference>
<dbReference type="PANTHER" id="PTHR42693">
    <property type="entry name" value="ARYLSULFATASE FAMILY MEMBER"/>
    <property type="match status" value="1"/>
</dbReference>
<proteinExistence type="inferred from homology"/>
<protein>
    <submittedName>
        <fullName evidence="6">Arylsulfatase</fullName>
    </submittedName>
</protein>
<dbReference type="InterPro" id="IPR024607">
    <property type="entry name" value="Sulfatase_CS"/>
</dbReference>
<evidence type="ECO:0000256" key="1">
    <source>
        <dbReference type="ARBA" id="ARBA00008779"/>
    </source>
</evidence>
<name>A0A3L7AFK9_9HYPH</name>
<evidence type="ECO:0000259" key="5">
    <source>
        <dbReference type="Pfam" id="PF00884"/>
    </source>
</evidence>
<dbReference type="InterPro" id="IPR017850">
    <property type="entry name" value="Alkaline_phosphatase_core_sf"/>
</dbReference>
<evidence type="ECO:0000256" key="2">
    <source>
        <dbReference type="ARBA" id="ARBA00022723"/>
    </source>
</evidence>
<keyword evidence="3" id="KW-0378">Hydrolase</keyword>
<keyword evidence="4" id="KW-0106">Calcium</keyword>
<accession>A0A3L7AFK9</accession>
<organism evidence="6 7">
    <name type="scientific">Xanthobacter tagetidis</name>
    <dbReference type="NCBI Taxonomy" id="60216"/>
    <lineage>
        <taxon>Bacteria</taxon>
        <taxon>Pseudomonadati</taxon>
        <taxon>Pseudomonadota</taxon>
        <taxon>Alphaproteobacteria</taxon>
        <taxon>Hyphomicrobiales</taxon>
        <taxon>Xanthobacteraceae</taxon>
        <taxon>Xanthobacter</taxon>
    </lineage>
</organism>